<dbReference type="InterPro" id="IPR053146">
    <property type="entry name" value="QDO-like"/>
</dbReference>
<organism evidence="2 3">
    <name type="scientific">Mesorhizobium montanum</name>
    <dbReference type="NCBI Taxonomy" id="3072323"/>
    <lineage>
        <taxon>Bacteria</taxon>
        <taxon>Pseudomonadati</taxon>
        <taxon>Pseudomonadota</taxon>
        <taxon>Alphaproteobacteria</taxon>
        <taxon>Hyphomicrobiales</taxon>
        <taxon>Phyllobacteriaceae</taxon>
        <taxon>Mesorhizobium</taxon>
    </lineage>
</organism>
<evidence type="ECO:0000313" key="2">
    <source>
        <dbReference type="EMBL" id="MDX8526270.1"/>
    </source>
</evidence>
<accession>A0ABU4ZMP4</accession>
<sequence>MTMINTTVAGKELLWFNNTLVTIQVSSADGEDGICVIEHRVPYGDSPPLHLHHNEDEVFHILEGRMRFVVDGRERVAGAGETIIAPKGLPHTYRVESPEGAHTLTVTRGSDFETMVRKASRPAERPDLPPMAAPTPEMIETLTRLCAENGIDLVGPPMGS</sequence>
<proteinExistence type="predicted"/>
<name>A0ABU4ZMP4_9HYPH</name>
<dbReference type="Proteomes" id="UP001276840">
    <property type="component" value="Unassembled WGS sequence"/>
</dbReference>
<dbReference type="InterPro" id="IPR013096">
    <property type="entry name" value="Cupin_2"/>
</dbReference>
<dbReference type="PANTHER" id="PTHR36440">
    <property type="entry name" value="PUTATIVE (AFU_ORTHOLOGUE AFUA_8G07350)-RELATED"/>
    <property type="match status" value="1"/>
</dbReference>
<feature type="domain" description="Cupin type-2" evidence="1">
    <location>
        <begin position="40"/>
        <end position="106"/>
    </location>
</feature>
<dbReference type="Gene3D" id="2.60.120.10">
    <property type="entry name" value="Jelly Rolls"/>
    <property type="match status" value="1"/>
</dbReference>
<dbReference type="RefSeq" id="WP_320234226.1">
    <property type="nucleotide sequence ID" value="NZ_JAVIJF010000012.1"/>
</dbReference>
<evidence type="ECO:0000259" key="1">
    <source>
        <dbReference type="Pfam" id="PF07883"/>
    </source>
</evidence>
<dbReference type="Pfam" id="PF07883">
    <property type="entry name" value="Cupin_2"/>
    <property type="match status" value="1"/>
</dbReference>
<dbReference type="InterPro" id="IPR011051">
    <property type="entry name" value="RmlC_Cupin_sf"/>
</dbReference>
<reference evidence="2 3" key="1">
    <citation type="submission" date="2023-08" db="EMBL/GenBank/DDBJ databases">
        <title>Implementing the SeqCode for naming new Mesorhizobium species isolated from Vachellia karroo root nodules.</title>
        <authorList>
            <person name="Van Lill M."/>
        </authorList>
    </citation>
    <scope>NUCLEOTIDE SEQUENCE [LARGE SCALE GENOMIC DNA]</scope>
    <source>
        <strain evidence="2 3">MSK 1335</strain>
    </source>
</reference>
<dbReference type="PANTHER" id="PTHR36440:SF1">
    <property type="entry name" value="PUTATIVE (AFU_ORTHOLOGUE AFUA_8G07350)-RELATED"/>
    <property type="match status" value="1"/>
</dbReference>
<keyword evidence="3" id="KW-1185">Reference proteome</keyword>
<comment type="caution">
    <text evidence="2">The sequence shown here is derived from an EMBL/GenBank/DDBJ whole genome shotgun (WGS) entry which is preliminary data.</text>
</comment>
<protein>
    <submittedName>
        <fullName evidence="2">Cupin domain-containing protein</fullName>
    </submittedName>
</protein>
<dbReference type="SUPFAM" id="SSF51182">
    <property type="entry name" value="RmlC-like cupins"/>
    <property type="match status" value="1"/>
</dbReference>
<dbReference type="EMBL" id="JAVIJF010000012">
    <property type="protein sequence ID" value="MDX8526270.1"/>
    <property type="molecule type" value="Genomic_DNA"/>
</dbReference>
<evidence type="ECO:0000313" key="3">
    <source>
        <dbReference type="Proteomes" id="UP001276840"/>
    </source>
</evidence>
<dbReference type="InterPro" id="IPR014710">
    <property type="entry name" value="RmlC-like_jellyroll"/>
</dbReference>
<gene>
    <name evidence="2" type="ORF">RFM68_17355</name>
</gene>